<keyword evidence="2" id="KW-1185">Reference proteome</keyword>
<evidence type="ECO:0000313" key="2">
    <source>
        <dbReference type="Proteomes" id="UP000304953"/>
    </source>
</evidence>
<evidence type="ECO:0000313" key="1">
    <source>
        <dbReference type="EMBL" id="TGY97961.1"/>
    </source>
</evidence>
<organism evidence="1 2">
    <name type="scientific">Petralouisia muris</name>
    <dbReference type="NCBI Taxonomy" id="3032872"/>
    <lineage>
        <taxon>Bacteria</taxon>
        <taxon>Bacillati</taxon>
        <taxon>Bacillota</taxon>
        <taxon>Clostridia</taxon>
        <taxon>Lachnospirales</taxon>
        <taxon>Lachnospiraceae</taxon>
        <taxon>Petralouisia</taxon>
    </lineage>
</organism>
<protein>
    <submittedName>
        <fullName evidence="1">DUF1002 domain-containing protein</fullName>
    </submittedName>
</protein>
<accession>A0AC61S0J8</accession>
<name>A0AC61S0J8_9FIRM</name>
<dbReference type="Proteomes" id="UP000304953">
    <property type="component" value="Unassembled WGS sequence"/>
</dbReference>
<sequence length="344" mass="37631">MEVTMKKRGNQIISLLMVVMLLLLTPAQAWAAETDEKEVAPGNSQEMEDSQAEGSKEDTGSSEENMDAMDQQGEVTEPITKEDKPYLALGANLTPDQQQTVLELLGINPAELSEYDVIYITNEEEHEYLGEYVDAGKIGTRALSSVLIVKRDQGNGINITTKNISYCTIGMYKNALITAGITDADIIVAGPFPLSGTAALVGAMKAYSDMTGAKVSERSMDTALNELVLTGDIAEAVGDSQKAEELVAYLKQEVVEKGLNSKNEIREAIQEACSQFDITLAEHEIAELTNLLQKIGELDLDIDSMKEQAEELYEKISNLDAKSIFEKVADFFRSILDFFTGLFS</sequence>
<comment type="caution">
    <text evidence="1">The sequence shown here is derived from an EMBL/GenBank/DDBJ whole genome shotgun (WGS) entry which is preliminary data.</text>
</comment>
<dbReference type="EMBL" id="SRYA01000003">
    <property type="protein sequence ID" value="TGY97961.1"/>
    <property type="molecule type" value="Genomic_DNA"/>
</dbReference>
<reference evidence="1" key="1">
    <citation type="submission" date="2019-04" db="EMBL/GenBank/DDBJ databases">
        <title>Microbes associate with the intestines of laboratory mice.</title>
        <authorList>
            <person name="Navarre W."/>
            <person name="Wong E."/>
            <person name="Huang K."/>
            <person name="Tropini C."/>
            <person name="Ng K."/>
            <person name="Yu B."/>
        </authorList>
    </citation>
    <scope>NUCLEOTIDE SEQUENCE</scope>
    <source>
        <strain evidence="1">NM01_1-7b</strain>
    </source>
</reference>
<proteinExistence type="predicted"/>
<gene>
    <name evidence="1" type="ORF">E5329_02245</name>
</gene>